<dbReference type="Proteomes" id="UP000248887">
    <property type="component" value="Unassembled WGS sequence"/>
</dbReference>
<organism evidence="1 2">
    <name type="scientific">Ancylobacter novellus</name>
    <name type="common">Thiobacillus novellus</name>
    <dbReference type="NCBI Taxonomy" id="921"/>
    <lineage>
        <taxon>Bacteria</taxon>
        <taxon>Pseudomonadati</taxon>
        <taxon>Pseudomonadota</taxon>
        <taxon>Alphaproteobacteria</taxon>
        <taxon>Hyphomicrobiales</taxon>
        <taxon>Xanthobacteraceae</taxon>
        <taxon>Ancylobacter</taxon>
    </lineage>
</organism>
<proteinExistence type="predicted"/>
<sequence>MTKDADPALEYSPLSGSVTQDGETVEVHIFRTAGSTAGWALEVVDSDGGATVWEDMFATDGEAYAEFRAVVESAGISSFRLDLPTAMKH</sequence>
<dbReference type="EMBL" id="QFQD01000040">
    <property type="protein sequence ID" value="PZQ81759.1"/>
    <property type="molecule type" value="Genomic_DNA"/>
</dbReference>
<name>A0A2W5QZQ7_ANCNO</name>
<reference evidence="1 2" key="1">
    <citation type="submission" date="2017-08" db="EMBL/GenBank/DDBJ databases">
        <title>Infants hospitalized years apart are colonized by the same room-sourced microbial strains.</title>
        <authorList>
            <person name="Brooks B."/>
            <person name="Olm M.R."/>
            <person name="Firek B.A."/>
            <person name="Baker R."/>
            <person name="Thomas B.C."/>
            <person name="Morowitz M.J."/>
            <person name="Banfield J.F."/>
        </authorList>
    </citation>
    <scope>NUCLEOTIDE SEQUENCE [LARGE SCALE GENOMIC DNA]</scope>
    <source>
        <strain evidence="1">S2_005_001_R2_27</strain>
    </source>
</reference>
<dbReference type="AlphaFoldDB" id="A0A2W5QZQ7"/>
<evidence type="ECO:0000313" key="2">
    <source>
        <dbReference type="Proteomes" id="UP000248887"/>
    </source>
</evidence>
<evidence type="ECO:0000313" key="1">
    <source>
        <dbReference type="EMBL" id="PZQ81759.1"/>
    </source>
</evidence>
<protein>
    <submittedName>
        <fullName evidence="1">Uncharacterized protein</fullName>
    </submittedName>
</protein>
<accession>A0A2W5QZQ7</accession>
<comment type="caution">
    <text evidence="1">The sequence shown here is derived from an EMBL/GenBank/DDBJ whole genome shotgun (WGS) entry which is preliminary data.</text>
</comment>
<gene>
    <name evidence="1" type="ORF">DI549_13350</name>
</gene>